<protein>
    <submittedName>
        <fullName evidence="1">Uncharacterized protein</fullName>
    </submittedName>
</protein>
<sequence>MSFAHLRRHASLRLARLRESSRIAFSLRSGALLRLIAYAESHPLLKNAIRKTRVRVFLLFHYFLLAQKEKLTERKTGTPVFLIAFVQEPKALETSHELSARGLFQTACDSA</sequence>
<name>A0AAX0Q789_9EURY</name>
<accession>A0AAX0Q789</accession>
<organism evidence="1 2">
    <name type="scientific">Methanocorpusculum parvum</name>
    <dbReference type="NCBI Taxonomy" id="2193"/>
    <lineage>
        <taxon>Archaea</taxon>
        <taxon>Methanobacteriati</taxon>
        <taxon>Methanobacteriota</taxon>
        <taxon>Stenosarchaea group</taxon>
        <taxon>Methanomicrobia</taxon>
        <taxon>Methanomicrobiales</taxon>
        <taxon>Methanocorpusculaceae</taxon>
        <taxon>Methanocorpusculum</taxon>
    </lineage>
</organism>
<evidence type="ECO:0000313" key="1">
    <source>
        <dbReference type="EMBL" id="PAV08583.1"/>
    </source>
</evidence>
<gene>
    <name evidence="1" type="ORF">ASJ83_03245</name>
</gene>
<evidence type="ECO:0000313" key="2">
    <source>
        <dbReference type="Proteomes" id="UP000243820"/>
    </source>
</evidence>
<dbReference type="AlphaFoldDB" id="A0AAX0Q789"/>
<reference evidence="1 2" key="1">
    <citation type="journal article" date="2017" name="BMC Genomics">
        <title>Genomic analysis of methanogenic archaea reveals a shift towards energy conservation.</title>
        <authorList>
            <person name="Gilmore S.P."/>
            <person name="Henske J.K."/>
            <person name="Sexton J.A."/>
            <person name="Solomon K.V."/>
            <person name="Seppala S."/>
            <person name="Yoo J.I."/>
            <person name="Huyett L.M."/>
            <person name="Pressman A."/>
            <person name="Cogan J.Z."/>
            <person name="Kivenson V."/>
            <person name="Peng X."/>
            <person name="Tan Y."/>
            <person name="Valentine D.L."/>
            <person name="O'Malley M.A."/>
        </authorList>
    </citation>
    <scope>NUCLEOTIDE SEQUENCE [LARGE SCALE GENOMIC DNA]</scope>
    <source>
        <strain evidence="1 2">XII</strain>
    </source>
</reference>
<keyword evidence="2" id="KW-1185">Reference proteome</keyword>
<proteinExistence type="predicted"/>
<dbReference type="EMBL" id="LMVO01000046">
    <property type="protein sequence ID" value="PAV08583.1"/>
    <property type="molecule type" value="Genomic_DNA"/>
</dbReference>
<comment type="caution">
    <text evidence="1">The sequence shown here is derived from an EMBL/GenBank/DDBJ whole genome shotgun (WGS) entry which is preliminary data.</text>
</comment>
<dbReference type="Proteomes" id="UP000243820">
    <property type="component" value="Unassembled WGS sequence"/>
</dbReference>